<gene>
    <name evidence="3" type="ORF">NYR02_14640</name>
</gene>
<evidence type="ECO:0000256" key="1">
    <source>
        <dbReference type="SAM" id="SignalP"/>
    </source>
</evidence>
<keyword evidence="1" id="KW-0732">Signal</keyword>
<evidence type="ECO:0000313" key="3">
    <source>
        <dbReference type="EMBL" id="MCT7360256.1"/>
    </source>
</evidence>
<dbReference type="Pfam" id="PF19657">
    <property type="entry name" value="DUF6160"/>
    <property type="match status" value="1"/>
</dbReference>
<dbReference type="Proteomes" id="UP001147830">
    <property type="component" value="Unassembled WGS sequence"/>
</dbReference>
<proteinExistence type="predicted"/>
<accession>A0A9X3AJ55</accession>
<organism evidence="3 4">
    <name type="scientific">Thalassolituus pacificus</name>
    <dbReference type="NCBI Taxonomy" id="2975440"/>
    <lineage>
        <taxon>Bacteria</taxon>
        <taxon>Pseudomonadati</taxon>
        <taxon>Pseudomonadota</taxon>
        <taxon>Gammaproteobacteria</taxon>
        <taxon>Oceanospirillales</taxon>
        <taxon>Oceanospirillaceae</taxon>
        <taxon>Thalassolituus</taxon>
    </lineage>
</organism>
<evidence type="ECO:0000313" key="4">
    <source>
        <dbReference type="Proteomes" id="UP001147830"/>
    </source>
</evidence>
<protein>
    <recommendedName>
        <fullName evidence="2">DUF6160 domain-containing protein</fullName>
    </recommendedName>
</protein>
<dbReference type="InterPro" id="IPR046158">
    <property type="entry name" value="DUF6160"/>
</dbReference>
<feature type="signal peptide" evidence="1">
    <location>
        <begin position="1"/>
        <end position="18"/>
    </location>
</feature>
<keyword evidence="4" id="KW-1185">Reference proteome</keyword>
<feature type="domain" description="DUF6160" evidence="2">
    <location>
        <begin position="2"/>
        <end position="83"/>
    </location>
</feature>
<name>A0A9X3AJ55_9GAMM</name>
<evidence type="ECO:0000259" key="2">
    <source>
        <dbReference type="Pfam" id="PF19657"/>
    </source>
</evidence>
<sequence length="785" mass="83066">MKKIIISSLVAAPSLLNAGLVPMADQELQTVNAQAGITLETSSHLTVGDITYTEDANRLQLQNIERGSQADISLPSSSKQVVDVLADGSLQINSEVYPTSLSIGAIRINDTAASFGQFRLNYSGTNTIKVGASSSLDNFLEGSFQTSISDAELIWTTNGSSVSFDDIGYNANITRLAIGEAVDGSRTGLNFDLDEFSYSFSTGGVKLGGVSLGTLAGQLALSGDAQIFAGGRDGAEGISLNASLSILDDPTNYVRFTDDGNSLFMGNFSGALNVINLTFDVMSDHLLLGYDQLDGSFNANQILIGDSSNPVGAIQLDFLFKDGNGYSNRMAFYPGIRQPVYANLPVAIQPYATSFYSGLNSSSDGISAAVEWNLANAEAAYIDNGRMVVVSGIESYGRGDLTLDVRSFDHDNNAGTADKTAIAMGMNRVQGSYSIDGLRVGNKTAPIQGGAELLLSLEVFQAMDFNLDGYTLITAGGVSGGGIQIDGDYLFSDTNIGLSIDENGNGVWATGVNYDMHLRGIQVDVSNTGLSVNRTEQWSTMNIDNMRWGDKNSGRSLGRIQLERFEKGSSLTINPGGSGAVCVGASGDAASCASNGGRWEDRGNEGMTVALKAAFAPEGPTSDGSIARNRLTWENNRNLDGSGNPINGTGTQIIFDSYSTSDGLGVADTNDYGFQANLKIDVYETKVAKKFTGADDNGIIGNQGDELIYDDASRTTYTYVANPTAAQLALRPQGFAVQGNVSFKDLQIDQVQLKHPDVALPQTVFSGIVMQNLNMTTNLTATPIR</sequence>
<reference evidence="3" key="2">
    <citation type="submission" date="2022-08" db="EMBL/GenBank/DDBJ databases">
        <authorList>
            <person name="Dong C."/>
        </authorList>
    </citation>
    <scope>NUCLEOTIDE SEQUENCE</scope>
    <source>
        <strain evidence="3">59MF3M-4</strain>
    </source>
</reference>
<dbReference type="EMBL" id="JAOANI010000028">
    <property type="protein sequence ID" value="MCT7360256.1"/>
    <property type="molecule type" value="Genomic_DNA"/>
</dbReference>
<dbReference type="AlphaFoldDB" id="A0A9X3AJ55"/>
<feature type="chain" id="PRO_5040923149" description="DUF6160 domain-containing protein" evidence="1">
    <location>
        <begin position="19"/>
        <end position="785"/>
    </location>
</feature>
<comment type="caution">
    <text evidence="3">The sequence shown here is derived from an EMBL/GenBank/DDBJ whole genome shotgun (WGS) entry which is preliminary data.</text>
</comment>
<reference evidence="3" key="1">
    <citation type="journal article" date="2022" name="Front. Microbiol.">
        <title>Genome-based taxonomic rearrangement of Oceanobacter-related bacteria including the description of Thalassolituus hydrocarbonoclasticus sp. nov. and Thalassolituus pacificus sp. nov. and emended description of the genus Thalassolituus.</title>
        <authorList>
            <person name="Dong C."/>
            <person name="Wei L."/>
            <person name="Wang J."/>
            <person name="Lai Q."/>
            <person name="Huang Z."/>
            <person name="Shao Z."/>
        </authorList>
    </citation>
    <scope>NUCLEOTIDE SEQUENCE</scope>
    <source>
        <strain evidence="3">59MF3M-4</strain>
    </source>
</reference>